<dbReference type="AlphaFoldDB" id="A0A915PSN5"/>
<reference evidence="2" key="1">
    <citation type="submission" date="2022-11" db="UniProtKB">
        <authorList>
            <consortium name="WormBaseParasite"/>
        </authorList>
    </citation>
    <scope>IDENTIFICATION</scope>
</reference>
<organism evidence="1 2">
    <name type="scientific">Setaria digitata</name>
    <dbReference type="NCBI Taxonomy" id="48799"/>
    <lineage>
        <taxon>Eukaryota</taxon>
        <taxon>Metazoa</taxon>
        <taxon>Ecdysozoa</taxon>
        <taxon>Nematoda</taxon>
        <taxon>Chromadorea</taxon>
        <taxon>Rhabditida</taxon>
        <taxon>Spirurina</taxon>
        <taxon>Spiruromorpha</taxon>
        <taxon>Filarioidea</taxon>
        <taxon>Setariidae</taxon>
        <taxon>Setaria</taxon>
    </lineage>
</organism>
<evidence type="ECO:0000313" key="1">
    <source>
        <dbReference type="Proteomes" id="UP000887581"/>
    </source>
</evidence>
<sequence>MSNPHDLAKTLGDIDSAVRRIAARCEAYKDPTDRVFSEAAEAEKLAEIKESFEEEALQFRLAVIRQRLKQEKRDSWLRPSAYYYMGLIKH</sequence>
<name>A0A915PSN5_9BILA</name>
<proteinExistence type="predicted"/>
<evidence type="ECO:0000313" key="2">
    <source>
        <dbReference type="WBParaSite" id="sdigi.contig384.g7922.t1"/>
    </source>
</evidence>
<dbReference type="WBParaSite" id="sdigi.contig384.g7922.t1">
    <property type="protein sequence ID" value="sdigi.contig384.g7922.t1"/>
    <property type="gene ID" value="sdigi.contig384.g7922"/>
</dbReference>
<dbReference type="Proteomes" id="UP000887581">
    <property type="component" value="Unplaced"/>
</dbReference>
<protein>
    <submittedName>
        <fullName evidence="2">Uncharacterized protein</fullName>
    </submittedName>
</protein>
<accession>A0A915PSN5</accession>
<keyword evidence="1" id="KW-1185">Reference proteome</keyword>